<dbReference type="SUPFAM" id="SSF56529">
    <property type="entry name" value="FAH"/>
    <property type="match status" value="1"/>
</dbReference>
<dbReference type="GO" id="GO:0005737">
    <property type="term" value="C:cytoplasm"/>
    <property type="evidence" value="ECO:0007669"/>
    <property type="project" value="TreeGrafter"/>
</dbReference>
<dbReference type="GO" id="GO:0008684">
    <property type="term" value="F:2-oxopent-4-enoate hydratase activity"/>
    <property type="evidence" value="ECO:0007669"/>
    <property type="project" value="TreeGrafter"/>
</dbReference>
<dbReference type="Proteomes" id="UP000225108">
    <property type="component" value="Unassembled WGS sequence"/>
</dbReference>
<dbReference type="PANTHER" id="PTHR30143">
    <property type="entry name" value="ACID HYDRATASE"/>
    <property type="match status" value="1"/>
</dbReference>
<proteinExistence type="predicted"/>
<dbReference type="Gene3D" id="3.90.850.10">
    <property type="entry name" value="Fumarylacetoacetase-like, C-terminal domain"/>
    <property type="match status" value="1"/>
</dbReference>
<feature type="domain" description="Fumarylacetoacetase-like C-terminal" evidence="2">
    <location>
        <begin position="104"/>
        <end position="258"/>
    </location>
</feature>
<name>A0A2G3PR63_WILMA</name>
<dbReference type="InterPro" id="IPR036663">
    <property type="entry name" value="Fumarylacetoacetase_C_sf"/>
</dbReference>
<gene>
    <name evidence="3" type="ORF">CSW57_03070</name>
</gene>
<evidence type="ECO:0000313" key="3">
    <source>
        <dbReference type="EMBL" id="PHV68240.1"/>
    </source>
</evidence>
<protein>
    <submittedName>
        <fullName evidence="3">2-keto-4-pentenoate hydratase</fullName>
    </submittedName>
</protein>
<sequence length="262" mass="28350">MTVSDQERQRIADDLARAEATAVAIDPPVVSHPDLDVTDAYEIQLINIGRRLEAGASVAGHKVGLASEAMQKMMGVDEPDYGHLLDVMQYHEHTPIDATKFCYPRVEVEVGFILGADLPGAGCTNDDVIAAVEWVVPSIELIDSRIRDWKISLPDTIADNASSCGWVLGEQRVRISDIDTGNIDATLHRNEELIAEGNSSAVLGHPLNAVSWLARKVESFGVRLRKGDVILPGTATRAIDIRSGDHFVAQFAGLGSVTLDFT</sequence>
<dbReference type="Pfam" id="PF01557">
    <property type="entry name" value="FAA_hydrolase"/>
    <property type="match status" value="1"/>
</dbReference>
<comment type="caution">
    <text evidence="3">The sequence shown here is derived from an EMBL/GenBank/DDBJ whole genome shotgun (WGS) entry which is preliminary data.</text>
</comment>
<dbReference type="InterPro" id="IPR050772">
    <property type="entry name" value="Hydratase-Decarb/MhpD_sf"/>
</dbReference>
<dbReference type="EMBL" id="PEBD01000004">
    <property type="protein sequence ID" value="PHV68240.1"/>
    <property type="molecule type" value="Genomic_DNA"/>
</dbReference>
<dbReference type="RefSeq" id="WP_099381391.1">
    <property type="nucleotide sequence ID" value="NZ_PEBD01000004.1"/>
</dbReference>
<dbReference type="PANTHER" id="PTHR30143:SF0">
    <property type="entry name" value="2-KETO-4-PENTENOATE HYDRATASE"/>
    <property type="match status" value="1"/>
</dbReference>
<evidence type="ECO:0000313" key="4">
    <source>
        <dbReference type="Proteomes" id="UP000225108"/>
    </source>
</evidence>
<dbReference type="InterPro" id="IPR011234">
    <property type="entry name" value="Fumarylacetoacetase-like_C"/>
</dbReference>
<evidence type="ECO:0000256" key="1">
    <source>
        <dbReference type="ARBA" id="ARBA00023239"/>
    </source>
</evidence>
<accession>A0A2G3PR63</accession>
<reference evidence="3 4" key="1">
    <citation type="submission" date="2017-10" db="EMBL/GenBank/DDBJ databases">
        <title>The draft genome sequence of Williamsia sp. BULT 1.1 isolated from the semi-arid grassland soils from South Africa.</title>
        <authorList>
            <person name="Kabwe M.H."/>
            <person name="Govender N."/>
            <person name="Mutseka Lunga P."/>
            <person name="Vikram S."/>
            <person name="Makhalanyane T.P."/>
        </authorList>
    </citation>
    <scope>NUCLEOTIDE SEQUENCE [LARGE SCALE GENOMIC DNA]</scope>
    <source>
        <strain evidence="3 4">BULT 1.1</strain>
    </source>
</reference>
<keyword evidence="1" id="KW-0456">Lyase</keyword>
<dbReference type="AlphaFoldDB" id="A0A2G3PR63"/>
<evidence type="ECO:0000259" key="2">
    <source>
        <dbReference type="Pfam" id="PF01557"/>
    </source>
</evidence>
<organism evidence="3 4">
    <name type="scientific">Williamsia marianensis</name>
    <dbReference type="NCBI Taxonomy" id="85044"/>
    <lineage>
        <taxon>Bacteria</taxon>
        <taxon>Bacillati</taxon>
        <taxon>Actinomycetota</taxon>
        <taxon>Actinomycetes</taxon>
        <taxon>Mycobacteriales</taxon>
        <taxon>Nocardiaceae</taxon>
        <taxon>Williamsia</taxon>
    </lineage>
</organism>